<dbReference type="Proteomes" id="UP000317496">
    <property type="component" value="Chromosome"/>
</dbReference>
<dbReference type="RefSeq" id="WP_144068665.1">
    <property type="nucleotide sequence ID" value="NZ_CP041636.1"/>
</dbReference>
<evidence type="ECO:0000313" key="2">
    <source>
        <dbReference type="Proteomes" id="UP000317496"/>
    </source>
</evidence>
<reference evidence="1 2" key="1">
    <citation type="submission" date="2019-07" db="EMBL/GenBank/DDBJ databases">
        <title>Genome sequencing for Ferrovibrio sp. K5.</title>
        <authorList>
            <person name="Park S.-J."/>
        </authorList>
    </citation>
    <scope>NUCLEOTIDE SEQUENCE [LARGE SCALE GENOMIC DNA]</scope>
    <source>
        <strain evidence="1 2">K5</strain>
    </source>
</reference>
<dbReference type="PROSITE" id="PS51257">
    <property type="entry name" value="PROKAR_LIPOPROTEIN"/>
    <property type="match status" value="1"/>
</dbReference>
<accession>A0A516H1P2</accession>
<keyword evidence="2" id="KW-1185">Reference proteome</keyword>
<dbReference type="OrthoDB" id="9150564at2"/>
<evidence type="ECO:0000313" key="1">
    <source>
        <dbReference type="EMBL" id="QDO97684.1"/>
    </source>
</evidence>
<organism evidence="1 2">
    <name type="scientific">Ferrovibrio terrae</name>
    <dbReference type="NCBI Taxonomy" id="2594003"/>
    <lineage>
        <taxon>Bacteria</taxon>
        <taxon>Pseudomonadati</taxon>
        <taxon>Pseudomonadota</taxon>
        <taxon>Alphaproteobacteria</taxon>
        <taxon>Rhodospirillales</taxon>
        <taxon>Rhodospirillaceae</taxon>
        <taxon>Ferrovibrio</taxon>
    </lineage>
</organism>
<sequence length="200" mass="21274">MVKQSRFWQVALICLVAVMLAGCGNRSMNKSTPFTAADPEGMIVVGVVRTAGHGGPIMIGRFDPATGKISGLTMLPGNTLKVNADGMMLNVTERFYAFRTPPGEYAIAQFQSVGGGFGPPTINNTWLIDRETMTVRNNTPIFTAKPGELTYIGDLIINYAQFPAGVTIGADPAAMQKFLGEFSGVNAGAPKFAPVRSNKP</sequence>
<name>A0A516H1P2_9PROT</name>
<gene>
    <name evidence="1" type="ORF">FNB15_10555</name>
</gene>
<dbReference type="EMBL" id="CP041636">
    <property type="protein sequence ID" value="QDO97684.1"/>
    <property type="molecule type" value="Genomic_DNA"/>
</dbReference>
<protein>
    <submittedName>
        <fullName evidence="1">Uncharacterized protein</fullName>
    </submittedName>
</protein>
<proteinExistence type="predicted"/>
<dbReference type="AlphaFoldDB" id="A0A516H1P2"/>
<dbReference type="KEGG" id="fer:FNB15_10555"/>